<dbReference type="SMART" id="SM00557">
    <property type="entry name" value="IG_FLMN"/>
    <property type="match status" value="11"/>
</dbReference>
<dbReference type="InterPro" id="IPR001841">
    <property type="entry name" value="Znf_RING"/>
</dbReference>
<evidence type="ECO:0000256" key="11">
    <source>
        <dbReference type="SAM" id="Phobius"/>
    </source>
</evidence>
<feature type="repeat" description="Filamin" evidence="7">
    <location>
        <begin position="1979"/>
        <end position="2075"/>
    </location>
</feature>
<feature type="repeat" description="Filamin" evidence="7">
    <location>
        <begin position="1705"/>
        <end position="1784"/>
    </location>
</feature>
<dbReference type="PROSITE" id="PS51125">
    <property type="entry name" value="NHL"/>
    <property type="match status" value="1"/>
</dbReference>
<proteinExistence type="inferred from homology"/>
<dbReference type="SUPFAM" id="SSF75011">
    <property type="entry name" value="3-carboxy-cis,cis-mucoante lactonizing enzyme"/>
    <property type="match status" value="1"/>
</dbReference>
<protein>
    <submittedName>
        <fullName evidence="14">RING-type domain-containing protein</fullName>
    </submittedName>
</protein>
<sequence length="2541" mass="276374">DSARLSSWQQQQLQKSILGSQLSQDQQAVDQAFQCGICLSEYTDPRALPCLHTFCASCIKGLKADYNNSLTCPMCRRRHYIPDPASLPKNFYLDQLREASGGGKSPARVHSCAECSNKPVAFCDCCSGALCLRHLNSHSNSLLSDCKTVLDEADALIRAGKQAQERSSNSLKLELDSLKNQASMADATLARLSDIIAERRQLIANQAVSLAKRLQRQSQFSASRLAELSLACRHLMEATEQEDLRTAKGQRDSLRQLLIASKLESQRPKLPTSLDINLDALNVLEGQLKAATAVEMTNIGGELDFTPPASLAEMLVDTPPNSQPHSLLNVNAVNSQPASAAEVPLPPATTSTPRALPCDFRPVDLAIASHLPAPLWCHPVLGIAAGSEAPTSSTAVSDVAVASASTIAAVNHNEAVDSWQTMPRPVLACISDSGELHFLDGAGRPLARLALPGVKASRLCECPHRGALVLADAVSGSVRLWLPPSGSASSNSELGDCSASASIWQPRGLASSGATIYVASPGAVHLLDAVTMATRATIRRPFKSADAVAAWPDGGFAVSDCAEGLVHLFSGPQSCQHLGSFACQDASFIEVGILSSASRRRNQAAFAQQRRSARQLFASRSRRHSVIGVDVDSEADDAEGPPRELTAGADAKGGAPGQVNCPLGLRFDAVSGCLYVCDFYNYRLQIFAVPVMVPPLLLLVLVILLLVWRFLRLRAESGKSSAAMVLTNKEASFVIHATGQGELDVKITDPSGRPVDFKRQSRANGMEVRWTPRVNGPHQIRAVGPDGQTIPGYPATVNAYDPKQVRVLQKTQPARLAEPVHFEVDTYEAGSGQLSATAENMVTREIMDVDCNIKSPYVYDLVFTPITAGEYELQVCLNGELVPTRLRFTPVSEIETVIVSDSQLNDSLYNPPARRQPSKTKSQPKQQPPPPPPQSSNNGTGVVSDSVDSGGGPYQAHIVVTADLDRLNFDMPVADYGKQPDSPTSTLRSNKSIASLAPVVDVQVPQYVPIHHTIEFEISGIPTKAAFRVTVKNPHGQMEECENRRSGGQLFITFTPHLSGAHRFFVEVNNRFVSDTEKPPYCLAFDWTKITSKLKSPVGFLDEPVVVEVDASKCGGGLVECQVKLRKTFSYRGSVIAADSDSVAGNDNESVSGSVASRVRNYGSLVTTKPDDRYVISFNPDRAGVYELNITYDNFPIPDAPFVIPVVDFASIRLTGQGLRVAPIFSVAWYRIEVLNGPSKHLSMTVTNPLNLPVDCTLTKWNDGLLCEWTPDLVGMYYLQIYLGDRLLDRSSFDCHAYDISKVKVTEYDKVGIVGQRMRFEISAEGASGDGVSEICPFVLPLSDYKALKDKKASSMAESEAGVPLDYRTKSSNVVEYTFVPQDGQQHVIEVFFNEQSLQQCPIMVHVMSELDILNQLVPTSFPWVPCCVETRLRFGTRLDGYQLNVQPDRLAAVVRAPSRGILPNRVSNQRDSGEFHVHFTPLEAGPHHVEMSYGGQPIKGSPFTVNVYDPSRLKITYEDRVTITRPATVSVDLTEAGEAPLQLKVVPPSGSHLAVQEVPSGQSGVIRFDYVPAEIGIHELTLFFNGAEVEGCPLQQVARSPEMAVAHGEGLVEALLNQPTHFFVDPKGQRGDLFVQVDGPTTITSCHMEPMQNGQYRVSYTPGEVGHHSVQVRWNDEPVPGSPFQPIVIDLNSISCLSGGPQTPGTSQLPPLLVGRLHRIVFDVSRAGPGRLSAEVTGPSREPLNCSVHGDSLEFTPTTPGDHQVRVWFGDKPVPNTPFRGNAELEEQETDNTKVVLSGRGLKEARVKEEAAFLVDGSQAGRGRPAIRMTSAESSGGQVEVQCRSIGDDKYKCTYTPHKPGAYLLHINWVDRPLRGSPFTVQVLGQSEANRIVCSGEGLRQGVIGQEIKATIDTRRAGPGDLTARCHGPNKPAFCELFDHQDCAYTLSVRPQEPGKHVLVIEYNGEQVPGSPFSLRVSPAPDASKVRVFGPGIEHGVIDSFESRFVCETKGAGAGQLTVRIRGPRGAFHVEMEREYQKDRTIMCHYDPSEAGEYQIHIRWSGAHVPGSPFVVNLFRSRAELEDYLARNPGEASGRRYQNGTPGNIYEKSLTTSVYEAFSRSHSFLAYSATFSRSSACSFSNGRLPSTGSTKENCTSLLAMPRPAWLSLTTRNLKAITVSALYRWNRSMSPVSWSNIRKMMLYFGYLAACSGSATSGCFWLPSSRRSMEDSLAPMTCPVAGSSTSSDTPSSRMFSTSKPIKLNTGSASAGVAVRYTRPSAWRERPASRHRVNELAESQRAQQIEVHRRVDSLRVSTGGASGCQGDRYSRGQLKRQLNQPLADASPRMRLGDHEELEGNRSINFVQLGQIDTAGQMVEHPEQLLLKCSDIPILSQHLSATMSPLNLTVGYFSHPPFSDFVHSRVEGVVWELLRPALLGCLGNQVSFIMRRYPNENALLRDGLDHCNLSFPVTQGPLHSALPASSFIPVLRTPGAVWLGPSAGPHESAGMSQLRVVAQAWPLLLIILVSCSFAAVLVWVLVAF</sequence>
<dbReference type="InterPro" id="IPR001298">
    <property type="entry name" value="Filamin/ABP280_rpt"/>
</dbReference>
<feature type="domain" description="RING-type" evidence="12">
    <location>
        <begin position="35"/>
        <end position="76"/>
    </location>
</feature>
<dbReference type="PROSITE" id="PS50194">
    <property type="entry name" value="FILAMIN_REPEAT"/>
    <property type="match status" value="12"/>
</dbReference>
<feature type="repeat" description="Filamin" evidence="7">
    <location>
        <begin position="1449"/>
        <end position="1508"/>
    </location>
</feature>
<dbReference type="InterPro" id="IPR017868">
    <property type="entry name" value="Filamin/ABP280_repeat-like"/>
</dbReference>
<dbReference type="PANTHER" id="PTHR38537">
    <property type="entry name" value="JITTERBUG, ISOFORM N"/>
    <property type="match status" value="1"/>
</dbReference>
<evidence type="ECO:0000313" key="13">
    <source>
        <dbReference type="Proteomes" id="UP000095280"/>
    </source>
</evidence>
<keyword evidence="6" id="KW-0862">Zinc</keyword>
<name>A0A1I8HXT0_9PLAT</name>
<keyword evidence="4" id="KW-0677">Repeat</keyword>
<feature type="transmembrane region" description="Helical" evidence="11">
    <location>
        <begin position="687"/>
        <end position="711"/>
    </location>
</feature>
<keyword evidence="11" id="KW-1133">Transmembrane helix</keyword>
<dbReference type="FunFam" id="2.60.40.10:FF:001145">
    <property type="entry name" value="Jitterbug, isoform I"/>
    <property type="match status" value="1"/>
</dbReference>
<dbReference type="SUPFAM" id="SSF57850">
    <property type="entry name" value="RING/U-box"/>
    <property type="match status" value="1"/>
</dbReference>
<evidence type="ECO:0000259" key="12">
    <source>
        <dbReference type="PROSITE" id="PS50089"/>
    </source>
</evidence>
<feature type="compositionally biased region" description="Low complexity" evidence="10">
    <location>
        <begin position="2242"/>
        <end position="2257"/>
    </location>
</feature>
<dbReference type="PROSITE" id="PS50089">
    <property type="entry name" value="ZF_RING_2"/>
    <property type="match status" value="1"/>
</dbReference>
<feature type="repeat" description="Filamin" evidence="7">
    <location>
        <begin position="1597"/>
        <end position="1689"/>
    </location>
</feature>
<comment type="similarity">
    <text evidence="1">Belongs to the TRIM/RBCC family.</text>
</comment>
<feature type="region of interest" description="Disordered" evidence="10">
    <location>
        <begin position="631"/>
        <end position="652"/>
    </location>
</feature>
<keyword evidence="11" id="KW-0812">Transmembrane</keyword>
<dbReference type="InterPro" id="IPR017907">
    <property type="entry name" value="Znf_RING_CS"/>
</dbReference>
<dbReference type="InterPro" id="IPR013083">
    <property type="entry name" value="Znf_RING/FYVE/PHD"/>
</dbReference>
<feature type="repeat" description="Filamin" evidence="7">
    <location>
        <begin position="1506"/>
        <end position="1599"/>
    </location>
</feature>
<evidence type="ECO:0000256" key="3">
    <source>
        <dbReference type="ARBA" id="ARBA00022723"/>
    </source>
</evidence>
<dbReference type="GO" id="GO:0008270">
    <property type="term" value="F:zinc ion binding"/>
    <property type="evidence" value="ECO:0007669"/>
    <property type="project" value="UniProtKB-KW"/>
</dbReference>
<feature type="region of interest" description="Disordered" evidence="10">
    <location>
        <begin position="905"/>
        <end position="949"/>
    </location>
</feature>
<dbReference type="Pfam" id="PF13445">
    <property type="entry name" value="zf-RING_UBOX"/>
    <property type="match status" value="1"/>
</dbReference>
<dbReference type="GO" id="GO:0051015">
    <property type="term" value="F:actin filament binding"/>
    <property type="evidence" value="ECO:0007669"/>
    <property type="project" value="InterPro"/>
</dbReference>
<evidence type="ECO:0000256" key="10">
    <source>
        <dbReference type="SAM" id="MobiDB-lite"/>
    </source>
</evidence>
<dbReference type="SUPFAM" id="SSF81296">
    <property type="entry name" value="E set domains"/>
    <property type="match status" value="12"/>
</dbReference>
<organism evidence="13 14">
    <name type="scientific">Macrostomum lignano</name>
    <dbReference type="NCBI Taxonomy" id="282301"/>
    <lineage>
        <taxon>Eukaryota</taxon>
        <taxon>Metazoa</taxon>
        <taxon>Spiralia</taxon>
        <taxon>Lophotrochozoa</taxon>
        <taxon>Platyhelminthes</taxon>
        <taxon>Rhabditophora</taxon>
        <taxon>Macrostomorpha</taxon>
        <taxon>Macrostomida</taxon>
        <taxon>Macrostomidae</taxon>
        <taxon>Macrostomum</taxon>
    </lineage>
</organism>
<dbReference type="Pfam" id="PF00630">
    <property type="entry name" value="Filamin"/>
    <property type="match status" value="10"/>
</dbReference>
<evidence type="ECO:0000256" key="6">
    <source>
        <dbReference type="ARBA" id="ARBA00022833"/>
    </source>
</evidence>
<dbReference type="Gene3D" id="2.60.40.10">
    <property type="entry name" value="Immunoglobulins"/>
    <property type="match status" value="12"/>
</dbReference>
<evidence type="ECO:0000256" key="1">
    <source>
        <dbReference type="ARBA" id="ARBA00008518"/>
    </source>
</evidence>
<keyword evidence="3" id="KW-0479">Metal-binding</keyword>
<evidence type="ECO:0000256" key="9">
    <source>
        <dbReference type="PROSITE-ProRule" id="PRU00504"/>
    </source>
</evidence>
<dbReference type="WBParaSite" id="maker-uti_cns_0008573-snap-gene-0.3-mRNA-1">
    <property type="protein sequence ID" value="maker-uti_cns_0008573-snap-gene-0.3-mRNA-1"/>
    <property type="gene ID" value="maker-uti_cns_0008573-snap-gene-0.3"/>
</dbReference>
<feature type="repeat" description="Filamin" evidence="7">
    <location>
        <begin position="797"/>
        <end position="891"/>
    </location>
</feature>
<dbReference type="InterPro" id="IPR044801">
    <property type="entry name" value="Filamin"/>
</dbReference>
<feature type="repeat" description="Filamin" evidence="7">
    <location>
        <begin position="1295"/>
        <end position="1407"/>
    </location>
</feature>
<feature type="repeat" description="Filamin" evidence="7">
    <location>
        <begin position="1204"/>
        <end position="1297"/>
    </location>
</feature>
<dbReference type="GO" id="GO:0030036">
    <property type="term" value="P:actin cytoskeleton organization"/>
    <property type="evidence" value="ECO:0007669"/>
    <property type="project" value="InterPro"/>
</dbReference>
<evidence type="ECO:0000256" key="2">
    <source>
        <dbReference type="ARBA" id="ARBA00009238"/>
    </source>
</evidence>
<evidence type="ECO:0000256" key="7">
    <source>
        <dbReference type="PROSITE-ProRule" id="PRU00087"/>
    </source>
</evidence>
<feature type="repeat" description="NHL" evidence="9">
    <location>
        <begin position="652"/>
        <end position="690"/>
    </location>
</feature>
<dbReference type="InterPro" id="IPR014756">
    <property type="entry name" value="Ig_E-set"/>
</dbReference>
<reference evidence="14" key="1">
    <citation type="submission" date="2016-11" db="UniProtKB">
        <authorList>
            <consortium name="WormBaseParasite"/>
        </authorList>
    </citation>
    <scope>IDENTIFICATION</scope>
</reference>
<dbReference type="PANTHER" id="PTHR38537:SF16">
    <property type="entry name" value="CALPONIN-HOMOLOGY (CH) DOMAIN-CONTAINING PROTEIN"/>
    <property type="match status" value="1"/>
</dbReference>
<feature type="transmembrane region" description="Helical" evidence="11">
    <location>
        <begin position="2517"/>
        <end position="2539"/>
    </location>
</feature>
<feature type="repeat" description="Filamin" evidence="7">
    <location>
        <begin position="718"/>
        <end position="799"/>
    </location>
</feature>
<dbReference type="InterPro" id="IPR013783">
    <property type="entry name" value="Ig-like_fold"/>
</dbReference>
<evidence type="ECO:0000256" key="8">
    <source>
        <dbReference type="PROSITE-ProRule" id="PRU00175"/>
    </source>
</evidence>
<evidence type="ECO:0000256" key="4">
    <source>
        <dbReference type="ARBA" id="ARBA00022737"/>
    </source>
</evidence>
<feature type="repeat" description="Filamin" evidence="7">
    <location>
        <begin position="1115"/>
        <end position="1206"/>
    </location>
</feature>
<dbReference type="PROSITE" id="PS00518">
    <property type="entry name" value="ZF_RING_1"/>
    <property type="match status" value="1"/>
</dbReference>
<feature type="repeat" description="Filamin" evidence="7">
    <location>
        <begin position="1788"/>
        <end position="1884"/>
    </location>
</feature>
<accession>A0A1I8HXT0</accession>
<keyword evidence="5 8" id="KW-0863">Zinc-finger</keyword>
<comment type="similarity">
    <text evidence="2">Belongs to the filamin family.</text>
</comment>
<evidence type="ECO:0000313" key="14">
    <source>
        <dbReference type="WBParaSite" id="maker-uti_cns_0008573-snap-gene-0.3-mRNA-1"/>
    </source>
</evidence>
<keyword evidence="13" id="KW-1185">Reference proteome</keyword>
<dbReference type="Proteomes" id="UP000095280">
    <property type="component" value="Unplaced"/>
</dbReference>
<feature type="compositionally biased region" description="Basic and acidic residues" evidence="10">
    <location>
        <begin position="2280"/>
        <end position="2293"/>
    </location>
</feature>
<evidence type="ECO:0000256" key="5">
    <source>
        <dbReference type="ARBA" id="ARBA00022771"/>
    </source>
</evidence>
<keyword evidence="11" id="KW-0472">Membrane</keyword>
<dbReference type="SMART" id="SM00184">
    <property type="entry name" value="RING"/>
    <property type="match status" value="1"/>
</dbReference>
<dbReference type="InterPro" id="IPR001258">
    <property type="entry name" value="NHL_repeat"/>
</dbReference>
<dbReference type="Gene3D" id="3.30.40.10">
    <property type="entry name" value="Zinc/RING finger domain, C3HC4 (zinc finger)"/>
    <property type="match status" value="1"/>
</dbReference>
<feature type="region of interest" description="Disordered" evidence="10">
    <location>
        <begin position="2238"/>
        <end position="2259"/>
    </location>
</feature>
<dbReference type="InterPro" id="IPR027370">
    <property type="entry name" value="Znf-RING_euk"/>
</dbReference>
<feature type="region of interest" description="Disordered" evidence="10">
    <location>
        <begin position="2280"/>
        <end position="2299"/>
    </location>
</feature>
<feature type="region of interest" description="Disordered" evidence="10">
    <location>
        <begin position="2310"/>
        <end position="2347"/>
    </location>
</feature>
<feature type="repeat" description="Filamin" evidence="7">
    <location>
        <begin position="1885"/>
        <end position="1978"/>
    </location>
</feature>